<dbReference type="STRING" id="947166.A0A1D1UXX7"/>
<comment type="subcellular location">
    <subcellularLocation>
        <location evidence="1">Membrane</location>
        <topology evidence="1">Multi-pass membrane protein</topology>
    </subcellularLocation>
</comment>
<dbReference type="Gene3D" id="1.10.287.70">
    <property type="match status" value="1"/>
</dbReference>
<keyword evidence="13" id="KW-1185">Reference proteome</keyword>
<dbReference type="InterPro" id="IPR050866">
    <property type="entry name" value="CNG_cation_channel"/>
</dbReference>
<dbReference type="Gene3D" id="1.10.287.630">
    <property type="entry name" value="Helix hairpin bin"/>
    <property type="match status" value="1"/>
</dbReference>
<dbReference type="GO" id="GO:0005221">
    <property type="term" value="F:intracellularly cyclic nucleotide-activated monoatomic cation channel activity"/>
    <property type="evidence" value="ECO:0007669"/>
    <property type="project" value="InterPro"/>
</dbReference>
<evidence type="ECO:0000256" key="7">
    <source>
        <dbReference type="ARBA" id="ARBA00023286"/>
    </source>
</evidence>
<dbReference type="InterPro" id="IPR018490">
    <property type="entry name" value="cNMP-bd_dom_sf"/>
</dbReference>
<evidence type="ECO:0000256" key="6">
    <source>
        <dbReference type="ARBA" id="ARBA00023136"/>
    </source>
</evidence>
<evidence type="ECO:0000256" key="1">
    <source>
        <dbReference type="ARBA" id="ARBA00004141"/>
    </source>
</evidence>
<dbReference type="PANTHER" id="PTHR45638">
    <property type="entry name" value="CYCLIC NUCLEOTIDE-GATED CATION CHANNEL SUBUNIT A"/>
    <property type="match status" value="1"/>
</dbReference>
<dbReference type="Pfam" id="PF00027">
    <property type="entry name" value="cNMP_binding"/>
    <property type="match status" value="1"/>
</dbReference>
<evidence type="ECO:0000256" key="2">
    <source>
        <dbReference type="ARBA" id="ARBA00022448"/>
    </source>
</evidence>
<dbReference type="SMART" id="SM00100">
    <property type="entry name" value="cNMP"/>
    <property type="match status" value="1"/>
</dbReference>
<dbReference type="OrthoDB" id="421226at2759"/>
<evidence type="ECO:0000259" key="11">
    <source>
        <dbReference type="PROSITE" id="PS50042"/>
    </source>
</evidence>
<accession>A0A1D1UXX7</accession>
<dbReference type="PANTHER" id="PTHR45638:SF11">
    <property type="entry name" value="CYCLIC NUCLEOTIDE-GATED CATION CHANNEL SUBUNIT A"/>
    <property type="match status" value="1"/>
</dbReference>
<dbReference type="GO" id="GO:0016020">
    <property type="term" value="C:membrane"/>
    <property type="evidence" value="ECO:0007669"/>
    <property type="project" value="UniProtKB-SubCell"/>
</dbReference>
<evidence type="ECO:0000256" key="8">
    <source>
        <dbReference type="ARBA" id="ARBA00023303"/>
    </source>
</evidence>
<feature type="domain" description="Cyclic nucleotide-binding" evidence="11">
    <location>
        <begin position="377"/>
        <end position="482"/>
    </location>
</feature>
<dbReference type="CDD" id="cd00038">
    <property type="entry name" value="CAP_ED"/>
    <property type="match status" value="1"/>
</dbReference>
<feature type="transmembrane region" description="Helical" evidence="10">
    <location>
        <begin position="274"/>
        <end position="294"/>
    </location>
</feature>
<evidence type="ECO:0000256" key="3">
    <source>
        <dbReference type="ARBA" id="ARBA00022692"/>
    </source>
</evidence>
<reference evidence="12 13" key="1">
    <citation type="journal article" date="2016" name="Nat. Commun.">
        <title>Extremotolerant tardigrade genome and improved radiotolerance of human cultured cells by tardigrade-unique protein.</title>
        <authorList>
            <person name="Hashimoto T."/>
            <person name="Horikawa D.D."/>
            <person name="Saito Y."/>
            <person name="Kuwahara H."/>
            <person name="Kozuka-Hata H."/>
            <person name="Shin-I T."/>
            <person name="Minakuchi Y."/>
            <person name="Ohishi K."/>
            <person name="Motoyama A."/>
            <person name="Aizu T."/>
            <person name="Enomoto A."/>
            <person name="Kondo K."/>
            <person name="Tanaka S."/>
            <person name="Hara Y."/>
            <person name="Koshikawa S."/>
            <person name="Sagara H."/>
            <person name="Miura T."/>
            <person name="Yokobori S."/>
            <person name="Miyagawa K."/>
            <person name="Suzuki Y."/>
            <person name="Kubo T."/>
            <person name="Oyama M."/>
            <person name="Kohara Y."/>
            <person name="Fujiyama A."/>
            <person name="Arakawa K."/>
            <person name="Katayama T."/>
            <person name="Toyoda A."/>
            <person name="Kunieda T."/>
        </authorList>
    </citation>
    <scope>NUCLEOTIDE SEQUENCE [LARGE SCALE GENOMIC DNA]</scope>
    <source>
        <strain evidence="12 13">YOKOZUNA-1</strain>
    </source>
</reference>
<keyword evidence="7" id="KW-1071">Ligand-gated ion channel</keyword>
<keyword evidence="4 10" id="KW-1133">Transmembrane helix</keyword>
<sequence>MRCCHCKADLWVYFSTSIPKKKMAETMISGSRRRKSAWMENLGYWFACPVVIDPFGKAYYRWQMIISAAVMYNVLAVPARMGYEQLRNPRLDVLWLALDYSCDFLYLSDIVWHLFIGIPRKGIPAADLRISRKQYFRSTQFKLDILSIIPTDFLYFVWGIRMAAVRLNRLLRFHRVQELFERTHVHSTYAVYFRFLQVVLYSIIVIHFNCCAYYALNYWQGFGFDLWTFPNFANTTTPEEGNFINLYLRSFQWALVVLAKDVDGLVYANWYECVLRIFVTLEGTFLLGAGIAIAEHLLAAKNRHLEAYRHHLDAVKQYMALRDVDEHMQKRVRAWFNYVWEQKMFTDEQADLEILPPILRLAIAKVSFQDTFQRVKLFRGCEPQALEEFIMRLERHFYGPGDLVFRKGEVAREMYIVRTGILHIVSEDGSEIYGSLSQGSVFGEVSLLSGFTKVDPLRTQTVRSQSYSELFTLSKQDFQEVLESFPLAKKALVERGRPSGRMDSTPEEEQNKSPTEHRLDKLEDTTPQLNKKMEEALAKMVEETNELKRHLAKLEKLDKLEHQLYMIDGVV</sequence>
<dbReference type="FunFam" id="1.10.287.630:FF:000001">
    <property type="entry name" value="Cyclic nucleotide-gated channel alpha 3"/>
    <property type="match status" value="1"/>
</dbReference>
<dbReference type="Gene3D" id="2.60.120.10">
    <property type="entry name" value="Jelly Rolls"/>
    <property type="match status" value="1"/>
</dbReference>
<proteinExistence type="predicted"/>
<keyword evidence="5" id="KW-0406">Ion transport</keyword>
<organism evidence="12 13">
    <name type="scientific">Ramazzottius varieornatus</name>
    <name type="common">Water bear</name>
    <name type="synonym">Tardigrade</name>
    <dbReference type="NCBI Taxonomy" id="947166"/>
    <lineage>
        <taxon>Eukaryota</taxon>
        <taxon>Metazoa</taxon>
        <taxon>Ecdysozoa</taxon>
        <taxon>Tardigrada</taxon>
        <taxon>Eutardigrada</taxon>
        <taxon>Parachela</taxon>
        <taxon>Hypsibioidea</taxon>
        <taxon>Ramazzottiidae</taxon>
        <taxon>Ramazzottius</taxon>
    </lineage>
</organism>
<dbReference type="PROSITE" id="PS50042">
    <property type="entry name" value="CNMP_BINDING_3"/>
    <property type="match status" value="1"/>
</dbReference>
<evidence type="ECO:0000256" key="5">
    <source>
        <dbReference type="ARBA" id="ARBA00023065"/>
    </source>
</evidence>
<dbReference type="Pfam" id="PF00520">
    <property type="entry name" value="Ion_trans"/>
    <property type="match status" value="1"/>
</dbReference>
<dbReference type="SUPFAM" id="SSF51206">
    <property type="entry name" value="cAMP-binding domain-like"/>
    <property type="match status" value="1"/>
</dbReference>
<keyword evidence="8" id="KW-0407">Ion channel</keyword>
<evidence type="ECO:0000313" key="13">
    <source>
        <dbReference type="Proteomes" id="UP000186922"/>
    </source>
</evidence>
<dbReference type="SUPFAM" id="SSF81324">
    <property type="entry name" value="Voltage-gated potassium channels"/>
    <property type="match status" value="1"/>
</dbReference>
<keyword evidence="6 10" id="KW-0472">Membrane</keyword>
<feature type="transmembrane region" description="Helical" evidence="10">
    <location>
        <begin position="153"/>
        <end position="171"/>
    </location>
</feature>
<protein>
    <recommendedName>
        <fullName evidence="11">Cyclic nucleotide-binding domain-containing protein</fullName>
    </recommendedName>
</protein>
<dbReference type="InterPro" id="IPR005821">
    <property type="entry name" value="Ion_trans_dom"/>
</dbReference>
<keyword evidence="3 10" id="KW-0812">Transmembrane</keyword>
<comment type="caution">
    <text evidence="12">The sequence shown here is derived from an EMBL/GenBank/DDBJ whole genome shotgun (WGS) entry which is preliminary data.</text>
</comment>
<gene>
    <name evidence="12" type="primary">RvY_04619</name>
    <name evidence="12" type="synonym">RvY_04619.1</name>
    <name evidence="12" type="ORF">RvY_04619-1</name>
</gene>
<dbReference type="EMBL" id="BDGG01000002">
    <property type="protein sequence ID" value="GAU92552.1"/>
    <property type="molecule type" value="Genomic_DNA"/>
</dbReference>
<dbReference type="Proteomes" id="UP000186922">
    <property type="component" value="Unassembled WGS sequence"/>
</dbReference>
<evidence type="ECO:0000256" key="9">
    <source>
        <dbReference type="SAM" id="MobiDB-lite"/>
    </source>
</evidence>
<dbReference type="GO" id="GO:0044877">
    <property type="term" value="F:protein-containing complex binding"/>
    <property type="evidence" value="ECO:0007669"/>
    <property type="project" value="TreeGrafter"/>
</dbReference>
<dbReference type="AlphaFoldDB" id="A0A1D1UXX7"/>
<feature type="region of interest" description="Disordered" evidence="9">
    <location>
        <begin position="493"/>
        <end position="527"/>
    </location>
</feature>
<keyword evidence="2" id="KW-0813">Transport</keyword>
<dbReference type="InterPro" id="IPR014710">
    <property type="entry name" value="RmlC-like_jellyroll"/>
</dbReference>
<evidence type="ECO:0000256" key="10">
    <source>
        <dbReference type="SAM" id="Phobius"/>
    </source>
</evidence>
<name>A0A1D1UXX7_RAMVA</name>
<feature type="transmembrane region" description="Helical" evidence="10">
    <location>
        <begin position="191"/>
        <end position="216"/>
    </location>
</feature>
<evidence type="ECO:0000256" key="4">
    <source>
        <dbReference type="ARBA" id="ARBA00022989"/>
    </source>
</evidence>
<feature type="compositionally biased region" description="Basic and acidic residues" evidence="9">
    <location>
        <begin position="509"/>
        <end position="524"/>
    </location>
</feature>
<dbReference type="InterPro" id="IPR000595">
    <property type="entry name" value="cNMP-bd_dom"/>
</dbReference>
<evidence type="ECO:0000313" key="12">
    <source>
        <dbReference type="EMBL" id="GAU92552.1"/>
    </source>
</evidence>